<proteinExistence type="predicted"/>
<sequence>MEKFVRNCRLCGEPMVSSPFGMCPTCRRESKKVRECVLDHPNLSLQTVSDMTNVPYRKVMKMISLGVKKDRRSRVN</sequence>
<evidence type="ECO:0000313" key="1">
    <source>
        <dbReference type="EMBL" id="MDY0406327.1"/>
    </source>
</evidence>
<protein>
    <submittedName>
        <fullName evidence="1">Uncharacterized protein</fullName>
    </submittedName>
</protein>
<dbReference type="EMBL" id="JAROCA020000001">
    <property type="protein sequence ID" value="MDY0406327.1"/>
    <property type="molecule type" value="Genomic_DNA"/>
</dbReference>
<evidence type="ECO:0000313" key="2">
    <source>
        <dbReference type="Proteomes" id="UP001228376"/>
    </source>
</evidence>
<gene>
    <name evidence="1" type="ORF">P5G51_013845</name>
</gene>
<reference evidence="1 2" key="1">
    <citation type="submission" date="2023-10" db="EMBL/GenBank/DDBJ databases">
        <title>179-bfca-hs.</title>
        <authorList>
            <person name="Miliotis G."/>
            <person name="Sengupta P."/>
            <person name="Hameed A."/>
            <person name="Chuvochina M."/>
            <person name="Mcdonagh F."/>
            <person name="Simpson A.C."/>
            <person name="Singh N.K."/>
            <person name="Rekha P.D."/>
            <person name="Raman K."/>
            <person name="Hugenholtz P."/>
            <person name="Venkateswaran K."/>
        </authorList>
    </citation>
    <scope>NUCLEOTIDE SEQUENCE [LARGE SCALE GENOMIC DNA]</scope>
    <source>
        <strain evidence="1 2">179-BFC-A-HS</strain>
    </source>
</reference>
<comment type="caution">
    <text evidence="1">The sequence shown here is derived from an EMBL/GenBank/DDBJ whole genome shotgun (WGS) entry which is preliminary data.</text>
</comment>
<accession>A0ABU5CIZ8</accession>
<dbReference type="Proteomes" id="UP001228376">
    <property type="component" value="Unassembled WGS sequence"/>
</dbReference>
<dbReference type="RefSeq" id="WP_306066383.1">
    <property type="nucleotide sequence ID" value="NZ_JAROCA020000001.1"/>
</dbReference>
<organism evidence="1 2">
    <name type="scientific">Tigheibacillus jepli</name>
    <dbReference type="NCBI Taxonomy" id="3035914"/>
    <lineage>
        <taxon>Bacteria</taxon>
        <taxon>Bacillati</taxon>
        <taxon>Bacillota</taxon>
        <taxon>Bacilli</taxon>
        <taxon>Bacillales</taxon>
        <taxon>Bacillaceae</taxon>
        <taxon>Tigheibacillus</taxon>
    </lineage>
</organism>
<name>A0ABU5CIZ8_9BACI</name>
<keyword evidence="2" id="KW-1185">Reference proteome</keyword>